<gene>
    <name evidence="2" type="ORF">N0V83_008630</name>
</gene>
<feature type="region of interest" description="Disordered" evidence="1">
    <location>
        <begin position="147"/>
        <end position="227"/>
    </location>
</feature>
<dbReference type="AlphaFoldDB" id="A0A9W9CJ32"/>
<keyword evidence="3" id="KW-1185">Reference proteome</keyword>
<evidence type="ECO:0000313" key="2">
    <source>
        <dbReference type="EMBL" id="KAJ4365014.1"/>
    </source>
</evidence>
<dbReference type="EMBL" id="JAPEUY010000016">
    <property type="protein sequence ID" value="KAJ4365014.1"/>
    <property type="molecule type" value="Genomic_DNA"/>
</dbReference>
<dbReference type="OrthoDB" id="3944128at2759"/>
<sequence length="498" mass="52241">MYQGNIYISYYSPRVFDNCLQDVTRQSSGPNVLTIASTDLHSIRKFPHVFAPADVQWDLEPWPVNYDDFNSPVPFSAYAGQRICAQPGFPTSSCTIVKPDEYKPYMLMPPQIRDLDANWKNCRYDKYAAFDPPIALHTAAGMFSSTVDAQPTSIGNHEPVQTPPTQPAPGQSGGNSVPVATSKPGSPRPADPDHPQPDKPSVLPQEPKGSGPTPTDTGRPHIPVIQPMPMVTIGPSIIPVNPTGGLIIQPGLTLRIGDPPMTIDGTTISVGPSGVVMVHSKTTQTIPVPDAATAGGGQHLTVGSSVLSIDPSGDLVIKTGLTLRIGDAPVTIDGTIISVGTSGVLLADAKGTSTLAFPDLLPHSSQSTTSPPFLVTVGPAIYTVVNNELVLGPSLTLSVSGAAAILAGTTVSMASEGVVLVSSSRTSVIPIESKGVEVGNQHEDVSGSEGEAKETGSVASIAAPVANMGIYPKMFFRTFEQPKVLKRSDLQQSTEVME</sequence>
<name>A0A9W9CJ32_9PLEO</name>
<evidence type="ECO:0000256" key="1">
    <source>
        <dbReference type="SAM" id="MobiDB-lite"/>
    </source>
</evidence>
<dbReference type="Proteomes" id="UP001140560">
    <property type="component" value="Unassembled WGS sequence"/>
</dbReference>
<reference evidence="2" key="1">
    <citation type="submission" date="2022-10" db="EMBL/GenBank/DDBJ databases">
        <title>Tapping the CABI collections for fungal endophytes: first genome assemblies for Collariella, Neodidymelliopsis, Ascochyta clinopodiicola, Didymella pomorum, Didymosphaeria variabile, Neocosmospora piperis and Neocucurbitaria cava.</title>
        <authorList>
            <person name="Hill R."/>
        </authorList>
    </citation>
    <scope>NUCLEOTIDE SEQUENCE</scope>
    <source>
        <strain evidence="2">IMI 356814</strain>
    </source>
</reference>
<protein>
    <submittedName>
        <fullName evidence="2">Uncharacterized protein</fullName>
    </submittedName>
</protein>
<accession>A0A9W9CJ32</accession>
<proteinExistence type="predicted"/>
<comment type="caution">
    <text evidence="2">The sequence shown here is derived from an EMBL/GenBank/DDBJ whole genome shotgun (WGS) entry which is preliminary data.</text>
</comment>
<evidence type="ECO:0000313" key="3">
    <source>
        <dbReference type="Proteomes" id="UP001140560"/>
    </source>
</evidence>
<organism evidence="2 3">
    <name type="scientific">Neocucurbitaria cava</name>
    <dbReference type="NCBI Taxonomy" id="798079"/>
    <lineage>
        <taxon>Eukaryota</taxon>
        <taxon>Fungi</taxon>
        <taxon>Dikarya</taxon>
        <taxon>Ascomycota</taxon>
        <taxon>Pezizomycotina</taxon>
        <taxon>Dothideomycetes</taxon>
        <taxon>Pleosporomycetidae</taxon>
        <taxon>Pleosporales</taxon>
        <taxon>Pleosporineae</taxon>
        <taxon>Cucurbitariaceae</taxon>
        <taxon>Neocucurbitaria</taxon>
    </lineage>
</organism>